<accession>A0A3B0WRQ8</accession>
<evidence type="ECO:0000259" key="2">
    <source>
        <dbReference type="Pfam" id="PF25023"/>
    </source>
</evidence>
<evidence type="ECO:0000256" key="1">
    <source>
        <dbReference type="ARBA" id="ARBA00022737"/>
    </source>
</evidence>
<dbReference type="Pfam" id="PF05593">
    <property type="entry name" value="RHS_repeat"/>
    <property type="match status" value="1"/>
</dbReference>
<keyword evidence="1" id="KW-0677">Repeat</keyword>
<dbReference type="NCBIfam" id="TIGR01643">
    <property type="entry name" value="YD_repeat_2x"/>
    <property type="match status" value="4"/>
</dbReference>
<feature type="non-terminal residue" evidence="3">
    <location>
        <position position="343"/>
    </location>
</feature>
<dbReference type="PANTHER" id="PTHR32305">
    <property type="match status" value="1"/>
</dbReference>
<sequence length="343" mass="40464">YDNENRFNIVRDALDNYQGVRYFLGRPTEFQDKDNALWKRDYTLNGRLRSMTDPMGRVTHYEHHDNGLLKAVTDPEGRNTRYHWNTRGELIQVTDFEGNQQRLKYNDFGQVIERHVILKPSEDYTAEPSITQYAYTLTGQLKKVIASNGDTTDYQFNENDQLIRHSDPQGRITRFEYDGLSQVVKRINANGYALIYKYDKERNLIGLTNENGDHYRFEYDGCERLVKETGFDGRVQQYTYNKAGHLIQHQDGTVITDYERDVIGQMVTKTCRDTENKQAEERSRYQYDAKGRIIETYNRHQWLEFEFDQLGNLIKERHGDIGDKNQIIHASRVEIAYAIQWPN</sequence>
<protein>
    <submittedName>
        <fullName evidence="3">Rhs-family protein</fullName>
    </submittedName>
</protein>
<feature type="non-terminal residue" evidence="3">
    <location>
        <position position="1"/>
    </location>
</feature>
<dbReference type="Gene3D" id="2.180.10.10">
    <property type="entry name" value="RHS repeat-associated core"/>
    <property type="match status" value="2"/>
</dbReference>
<dbReference type="InterPro" id="IPR006530">
    <property type="entry name" value="YD"/>
</dbReference>
<dbReference type="Pfam" id="PF25023">
    <property type="entry name" value="TEN_YD-shell"/>
    <property type="match status" value="1"/>
</dbReference>
<dbReference type="PANTHER" id="PTHR32305:SF15">
    <property type="entry name" value="PROTEIN RHSA-RELATED"/>
    <property type="match status" value="1"/>
</dbReference>
<feature type="domain" description="Teneurin-like YD-shell" evidence="2">
    <location>
        <begin position="173"/>
        <end position="313"/>
    </location>
</feature>
<evidence type="ECO:0000313" key="3">
    <source>
        <dbReference type="EMBL" id="VAW58675.1"/>
    </source>
</evidence>
<organism evidence="3">
    <name type="scientific">hydrothermal vent metagenome</name>
    <dbReference type="NCBI Taxonomy" id="652676"/>
    <lineage>
        <taxon>unclassified sequences</taxon>
        <taxon>metagenomes</taxon>
        <taxon>ecological metagenomes</taxon>
    </lineage>
</organism>
<dbReference type="InterPro" id="IPR031325">
    <property type="entry name" value="RHS_repeat"/>
</dbReference>
<dbReference type="InterPro" id="IPR050708">
    <property type="entry name" value="T6SS_VgrG/RHS"/>
</dbReference>
<proteinExistence type="predicted"/>
<dbReference type="SUPFAM" id="SSF69304">
    <property type="entry name" value="Tricorn protease N-terminal domain"/>
    <property type="match status" value="1"/>
</dbReference>
<dbReference type="AlphaFoldDB" id="A0A3B0WRQ8"/>
<dbReference type="InterPro" id="IPR056823">
    <property type="entry name" value="TEN-like_YD-shell"/>
</dbReference>
<gene>
    <name evidence="3" type="ORF">MNBD_GAMMA08-1610</name>
</gene>
<dbReference type="EMBL" id="UOFH01000025">
    <property type="protein sequence ID" value="VAW58675.1"/>
    <property type="molecule type" value="Genomic_DNA"/>
</dbReference>
<reference evidence="3" key="1">
    <citation type="submission" date="2018-06" db="EMBL/GenBank/DDBJ databases">
        <authorList>
            <person name="Zhirakovskaya E."/>
        </authorList>
    </citation>
    <scope>NUCLEOTIDE SEQUENCE</scope>
</reference>
<name>A0A3B0WRQ8_9ZZZZ</name>